<feature type="transmembrane region" description="Helical" evidence="1">
    <location>
        <begin position="97"/>
        <end position="124"/>
    </location>
</feature>
<dbReference type="AlphaFoldDB" id="F0WMR9"/>
<accession>F0WMR9</accession>
<dbReference type="EMBL" id="FR824205">
    <property type="protein sequence ID" value="CCA22604.1"/>
    <property type="molecule type" value="Genomic_DNA"/>
</dbReference>
<protein>
    <submittedName>
        <fullName evidence="2">Uncharacterized protein AlNc14C160G7755</fullName>
    </submittedName>
</protein>
<gene>
    <name evidence="2" type="primary">AlNc14C160G7755</name>
    <name evidence="2" type="ORF">ALNC14_087470</name>
</gene>
<reference evidence="2" key="2">
    <citation type="submission" date="2011-02" db="EMBL/GenBank/DDBJ databases">
        <authorList>
            <person name="MacLean D."/>
        </authorList>
    </citation>
    <scope>NUCLEOTIDE SEQUENCE</scope>
</reference>
<keyword evidence="1" id="KW-1133">Transmembrane helix</keyword>
<proteinExistence type="predicted"/>
<feature type="transmembrane region" description="Helical" evidence="1">
    <location>
        <begin position="36"/>
        <end position="55"/>
    </location>
</feature>
<sequence>MQPFNITDTTCQYSVTGSDCSIPYSTFNQTEYHTSQLIYCLLGIVGVAASAYKFGIAVQNASPSLQLRAFIICFFCSMTFLGRSVDPQGYGCIIPHIVGITLIDACTAAIYTILVNSAIFWISITQGSVHTQRPSRITIFENVIVMSVWVFHIGFDLTLIGTKGFGRFPYYIRDLGASIILFVIAAVLLTYGLRICARLKHIDRMANLEPGLSITLAIASLDCISIEEGQTRVMETPQMDKPIYRAKRMQHLLIAITFVAALGIGFQVYTAFAMPLNGIDKQLACSNGVLEACLELEATVKPLHYVQFVAICAVLWGYRTIRIKPNAES</sequence>
<organism evidence="2">
    <name type="scientific">Albugo laibachii Nc14</name>
    <dbReference type="NCBI Taxonomy" id="890382"/>
    <lineage>
        <taxon>Eukaryota</taxon>
        <taxon>Sar</taxon>
        <taxon>Stramenopiles</taxon>
        <taxon>Oomycota</taxon>
        <taxon>Peronosporomycetes</taxon>
        <taxon>Albuginales</taxon>
        <taxon>Albuginaceae</taxon>
        <taxon>Albugo</taxon>
    </lineage>
</organism>
<evidence type="ECO:0000256" key="1">
    <source>
        <dbReference type="SAM" id="Phobius"/>
    </source>
</evidence>
<feature type="transmembrane region" description="Helical" evidence="1">
    <location>
        <begin position="175"/>
        <end position="197"/>
    </location>
</feature>
<feature type="transmembrane region" description="Helical" evidence="1">
    <location>
        <begin position="252"/>
        <end position="272"/>
    </location>
</feature>
<feature type="transmembrane region" description="Helical" evidence="1">
    <location>
        <begin position="67"/>
        <end position="85"/>
    </location>
</feature>
<keyword evidence="1" id="KW-0812">Transmembrane</keyword>
<evidence type="ECO:0000313" key="2">
    <source>
        <dbReference type="EMBL" id="CCA22604.1"/>
    </source>
</evidence>
<name>F0WMR9_9STRA</name>
<keyword evidence="1" id="KW-0472">Membrane</keyword>
<reference evidence="2" key="1">
    <citation type="journal article" date="2011" name="PLoS Biol.">
        <title>Gene gain and loss during evolution of obligate parasitism in the white rust pathogen of Arabidopsis thaliana.</title>
        <authorList>
            <person name="Kemen E."/>
            <person name="Gardiner A."/>
            <person name="Schultz-Larsen T."/>
            <person name="Kemen A.C."/>
            <person name="Balmuth A.L."/>
            <person name="Robert-Seilaniantz A."/>
            <person name="Bailey K."/>
            <person name="Holub E."/>
            <person name="Studholme D.J."/>
            <person name="Maclean D."/>
            <person name="Jones J.D."/>
        </authorList>
    </citation>
    <scope>NUCLEOTIDE SEQUENCE</scope>
</reference>
<dbReference type="HOGENOM" id="CLU_054878_0_0_1"/>
<feature type="transmembrane region" description="Helical" evidence="1">
    <location>
        <begin position="136"/>
        <end position="155"/>
    </location>
</feature>